<evidence type="ECO:0000256" key="1">
    <source>
        <dbReference type="ARBA" id="ARBA00023002"/>
    </source>
</evidence>
<dbReference type="NCBIfam" id="TIGR00401">
    <property type="entry name" value="msrA"/>
    <property type="match status" value="1"/>
</dbReference>
<evidence type="ECO:0000313" key="6">
    <source>
        <dbReference type="EMBL" id="ADI16226.1"/>
    </source>
</evidence>
<protein>
    <recommendedName>
        <fullName evidence="4">Peptide methionine sulfoxide reductase MsrA</fullName>
        <shortName evidence="4">Protein-methionine-S-oxide reductase</shortName>
        <ecNumber evidence="4">1.8.4.11</ecNumber>
    </recommendedName>
    <alternativeName>
        <fullName evidence="4">Peptide-methionine (S)-S-oxide reductase</fullName>
        <shortName evidence="4">Peptide Met(O) reductase</shortName>
    </alternativeName>
</protein>
<dbReference type="Pfam" id="PF01625">
    <property type="entry name" value="PMSR"/>
    <property type="match status" value="1"/>
</dbReference>
<gene>
    <name evidence="4" type="primary">msrA</name>
</gene>
<dbReference type="InterPro" id="IPR002569">
    <property type="entry name" value="Met_Sox_Rdtase_MsrA_dom"/>
</dbReference>
<reference evidence="6" key="1">
    <citation type="journal article" date="2011" name="Environ. Microbiol.">
        <title>Time-series analyses of Monterey Bay coastal microbial picoplankton using a 'genome proxy' microarray.</title>
        <authorList>
            <person name="Rich V.I."/>
            <person name="Pham V.D."/>
            <person name="Eppley J."/>
            <person name="Shi Y."/>
            <person name="DeLong E.F."/>
        </authorList>
    </citation>
    <scope>NUCLEOTIDE SEQUENCE</scope>
</reference>
<dbReference type="GO" id="GO:0008113">
    <property type="term" value="F:peptide-methionine (S)-S-oxide reductase activity"/>
    <property type="evidence" value="ECO:0007669"/>
    <property type="project" value="UniProtKB-UniRule"/>
</dbReference>
<dbReference type="EMBL" id="GU474833">
    <property type="protein sequence ID" value="ADI16226.1"/>
    <property type="molecule type" value="Genomic_DNA"/>
</dbReference>
<dbReference type="GO" id="GO:0005737">
    <property type="term" value="C:cytoplasm"/>
    <property type="evidence" value="ECO:0007669"/>
    <property type="project" value="TreeGrafter"/>
</dbReference>
<accession>E0XP85</accession>
<dbReference type="GO" id="GO:0034599">
    <property type="term" value="P:cellular response to oxidative stress"/>
    <property type="evidence" value="ECO:0007669"/>
    <property type="project" value="TreeGrafter"/>
</dbReference>
<evidence type="ECO:0000256" key="2">
    <source>
        <dbReference type="ARBA" id="ARBA00047806"/>
    </source>
</evidence>
<organism evidence="6">
    <name type="scientific">uncultured bacterium HF0010_16H03</name>
    <dbReference type="NCBI Taxonomy" id="710811"/>
    <lineage>
        <taxon>Bacteria</taxon>
        <taxon>environmental samples</taxon>
    </lineage>
</organism>
<feature type="domain" description="Peptide methionine sulphoxide reductase MsrA" evidence="5">
    <location>
        <begin position="20"/>
        <end position="173"/>
    </location>
</feature>
<dbReference type="InterPro" id="IPR036509">
    <property type="entry name" value="Met_Sox_Rdtase_MsrA_sf"/>
</dbReference>
<dbReference type="GO" id="GO:0033744">
    <property type="term" value="F:L-methionine:thioredoxin-disulfide S-oxidoreductase activity"/>
    <property type="evidence" value="ECO:0007669"/>
    <property type="project" value="RHEA"/>
</dbReference>
<dbReference type="InterPro" id="IPR050162">
    <property type="entry name" value="MsrA_MetSO_reductase"/>
</dbReference>
<evidence type="ECO:0000259" key="5">
    <source>
        <dbReference type="Pfam" id="PF01625"/>
    </source>
</evidence>
<sequence length="184" mass="21002">MNHYLNGIALNSKTPNEYKEIIFGAGCFWGIERKFWQLDGVWLTSVGYAGGDNVNPTYEQVCYENTNHAEVVKVIYDAKQVSIYDLLKVFWECHDPTQGMRQGNDKGTQYRSVIYCSSEKDLKICEDTKNKYQNILLSEDFNEITTEIILAPTYYLAEEYHQQYLAKNPNGYCGIGGTGCAIDI</sequence>
<dbReference type="SUPFAM" id="SSF55068">
    <property type="entry name" value="Peptide methionine sulfoxide reductase"/>
    <property type="match status" value="1"/>
</dbReference>
<dbReference type="PANTHER" id="PTHR42799">
    <property type="entry name" value="MITOCHONDRIAL PEPTIDE METHIONINE SULFOXIDE REDUCTASE"/>
    <property type="match status" value="1"/>
</dbReference>
<feature type="active site" evidence="4">
    <location>
        <position position="27"/>
    </location>
</feature>
<dbReference type="PANTHER" id="PTHR42799:SF2">
    <property type="entry name" value="MITOCHONDRIAL PEPTIDE METHIONINE SULFOXIDE REDUCTASE"/>
    <property type="match status" value="1"/>
</dbReference>
<evidence type="ECO:0000256" key="3">
    <source>
        <dbReference type="ARBA" id="ARBA00048782"/>
    </source>
</evidence>
<dbReference type="AlphaFoldDB" id="E0XP85"/>
<comment type="function">
    <text evidence="4">Has an important function as a repair enzyme for proteins that have been inactivated by oxidation. Catalyzes the reversible oxidation-reduction of methionine sulfoxide in proteins to methionine.</text>
</comment>
<name>E0XP85_9BACT</name>
<comment type="catalytic activity">
    <reaction evidence="3 4">
        <text>[thioredoxin]-disulfide + L-methionine + H2O = L-methionine (S)-S-oxide + [thioredoxin]-dithiol</text>
        <dbReference type="Rhea" id="RHEA:19993"/>
        <dbReference type="Rhea" id="RHEA-COMP:10698"/>
        <dbReference type="Rhea" id="RHEA-COMP:10700"/>
        <dbReference type="ChEBI" id="CHEBI:15377"/>
        <dbReference type="ChEBI" id="CHEBI:29950"/>
        <dbReference type="ChEBI" id="CHEBI:50058"/>
        <dbReference type="ChEBI" id="CHEBI:57844"/>
        <dbReference type="ChEBI" id="CHEBI:58772"/>
        <dbReference type="EC" id="1.8.4.11"/>
    </reaction>
</comment>
<dbReference type="HAMAP" id="MF_01401">
    <property type="entry name" value="MsrA"/>
    <property type="match status" value="1"/>
</dbReference>
<dbReference type="Gene3D" id="3.30.1060.10">
    <property type="entry name" value="Peptide methionine sulphoxide reductase MsrA"/>
    <property type="match status" value="1"/>
</dbReference>
<evidence type="ECO:0000256" key="4">
    <source>
        <dbReference type="HAMAP-Rule" id="MF_01401"/>
    </source>
</evidence>
<dbReference type="EC" id="1.8.4.11" evidence="4"/>
<comment type="catalytic activity">
    <reaction evidence="2 4">
        <text>L-methionyl-[protein] + [thioredoxin]-disulfide + H2O = L-methionyl-(S)-S-oxide-[protein] + [thioredoxin]-dithiol</text>
        <dbReference type="Rhea" id="RHEA:14217"/>
        <dbReference type="Rhea" id="RHEA-COMP:10698"/>
        <dbReference type="Rhea" id="RHEA-COMP:10700"/>
        <dbReference type="Rhea" id="RHEA-COMP:12313"/>
        <dbReference type="Rhea" id="RHEA-COMP:12315"/>
        <dbReference type="ChEBI" id="CHEBI:15377"/>
        <dbReference type="ChEBI" id="CHEBI:16044"/>
        <dbReference type="ChEBI" id="CHEBI:29950"/>
        <dbReference type="ChEBI" id="CHEBI:44120"/>
        <dbReference type="ChEBI" id="CHEBI:50058"/>
        <dbReference type="EC" id="1.8.4.11"/>
    </reaction>
</comment>
<keyword evidence="1 4" id="KW-0560">Oxidoreductase</keyword>
<proteinExistence type="inferred from homology"/>
<comment type="similarity">
    <text evidence="4">Belongs to the MsrA Met sulfoxide reductase family.</text>
</comment>